<proteinExistence type="predicted"/>
<dbReference type="SUPFAM" id="SSF47413">
    <property type="entry name" value="lambda repressor-like DNA-binding domains"/>
    <property type="match status" value="1"/>
</dbReference>
<comment type="caution">
    <text evidence="5">The sequence shown here is derived from an EMBL/GenBank/DDBJ whole genome shotgun (WGS) entry which is preliminary data.</text>
</comment>
<dbReference type="InterPro" id="IPR046335">
    <property type="entry name" value="LacI/GalR-like_sensor"/>
</dbReference>
<evidence type="ECO:0000259" key="4">
    <source>
        <dbReference type="PROSITE" id="PS50932"/>
    </source>
</evidence>
<evidence type="ECO:0000313" key="5">
    <source>
        <dbReference type="EMBL" id="PRY22117.1"/>
    </source>
</evidence>
<organism evidence="5 6">
    <name type="scientific">Aliiruegeria haliotis</name>
    <dbReference type="NCBI Taxonomy" id="1280846"/>
    <lineage>
        <taxon>Bacteria</taxon>
        <taxon>Pseudomonadati</taxon>
        <taxon>Pseudomonadota</taxon>
        <taxon>Alphaproteobacteria</taxon>
        <taxon>Rhodobacterales</taxon>
        <taxon>Roseobacteraceae</taxon>
        <taxon>Aliiruegeria</taxon>
    </lineage>
</organism>
<keyword evidence="3" id="KW-0804">Transcription</keyword>
<reference evidence="5 6" key="1">
    <citation type="submission" date="2018-03" db="EMBL/GenBank/DDBJ databases">
        <title>Genomic Encyclopedia of Archaeal and Bacterial Type Strains, Phase II (KMG-II): from individual species to whole genera.</title>
        <authorList>
            <person name="Goeker M."/>
        </authorList>
    </citation>
    <scope>NUCLEOTIDE SEQUENCE [LARGE SCALE GENOMIC DNA]</scope>
    <source>
        <strain evidence="5 6">DSM 29328</strain>
    </source>
</reference>
<dbReference type="InterPro" id="IPR000843">
    <property type="entry name" value="HTH_LacI"/>
</dbReference>
<dbReference type="Pfam" id="PF13377">
    <property type="entry name" value="Peripla_BP_3"/>
    <property type="match status" value="1"/>
</dbReference>
<dbReference type="RefSeq" id="WP_106205856.1">
    <property type="nucleotide sequence ID" value="NZ_PVTD01000007.1"/>
</dbReference>
<dbReference type="GO" id="GO:0003700">
    <property type="term" value="F:DNA-binding transcription factor activity"/>
    <property type="evidence" value="ECO:0007669"/>
    <property type="project" value="TreeGrafter"/>
</dbReference>
<dbReference type="CDD" id="cd01392">
    <property type="entry name" value="HTH_LacI"/>
    <property type="match status" value="1"/>
</dbReference>
<evidence type="ECO:0000256" key="3">
    <source>
        <dbReference type="ARBA" id="ARBA00023163"/>
    </source>
</evidence>
<keyword evidence="1" id="KW-0805">Transcription regulation</keyword>
<evidence type="ECO:0000256" key="1">
    <source>
        <dbReference type="ARBA" id="ARBA00023015"/>
    </source>
</evidence>
<dbReference type="AlphaFoldDB" id="A0A2T0RLV6"/>
<dbReference type="PANTHER" id="PTHR30146">
    <property type="entry name" value="LACI-RELATED TRANSCRIPTIONAL REPRESSOR"/>
    <property type="match status" value="1"/>
</dbReference>
<dbReference type="Gene3D" id="1.10.260.40">
    <property type="entry name" value="lambda repressor-like DNA-binding domains"/>
    <property type="match status" value="1"/>
</dbReference>
<dbReference type="EMBL" id="PVTD01000007">
    <property type="protein sequence ID" value="PRY22117.1"/>
    <property type="molecule type" value="Genomic_DNA"/>
</dbReference>
<dbReference type="PROSITE" id="PS50932">
    <property type="entry name" value="HTH_LACI_2"/>
    <property type="match status" value="1"/>
</dbReference>
<gene>
    <name evidence="5" type="ORF">CLV78_10741</name>
</gene>
<dbReference type="SMART" id="SM00354">
    <property type="entry name" value="HTH_LACI"/>
    <property type="match status" value="1"/>
</dbReference>
<name>A0A2T0RLV6_9RHOB</name>
<feature type="domain" description="HTH lacI-type" evidence="4">
    <location>
        <begin position="5"/>
        <end position="59"/>
    </location>
</feature>
<keyword evidence="6" id="KW-1185">Reference proteome</keyword>
<dbReference type="Pfam" id="PF00356">
    <property type="entry name" value="LacI"/>
    <property type="match status" value="1"/>
</dbReference>
<dbReference type="SUPFAM" id="SSF53822">
    <property type="entry name" value="Periplasmic binding protein-like I"/>
    <property type="match status" value="1"/>
</dbReference>
<evidence type="ECO:0000256" key="2">
    <source>
        <dbReference type="ARBA" id="ARBA00023125"/>
    </source>
</evidence>
<dbReference type="Gene3D" id="3.40.50.2300">
    <property type="match status" value="2"/>
</dbReference>
<sequence>MKRKPTINDVARVAEVSNMTVSRVVNGRPNVTEDTRRKVLDAMQALGYRPNAVAQSMRSDRTRTIGLLLPDISNATNGSVARVVSDRLREMGYRFLLGSTGFNVEVELDYLKDFQSGVVDGMILFLANDQDPRTRAALSDISVPAVLVDRSPGIAMDRVLSEHTHAMTEAVEHLIAHGHRKIGIIMSPNSMRPGRKRTEAFLETMRRHGLPVDPAHVVDTRQTVEDGYAAAIRMLTGDRPTALIVGANQQVFGAVQAVRELRLRIPDDLSLLGADESQASALIQPPLTMIERDMEAIGEAAISTLLARLETPAAPLQTMTLPSILTCRASCGPPPLTGSVPAGTITKGSPSQ</sequence>
<evidence type="ECO:0000313" key="6">
    <source>
        <dbReference type="Proteomes" id="UP000239480"/>
    </source>
</evidence>
<dbReference type="InterPro" id="IPR028082">
    <property type="entry name" value="Peripla_BP_I"/>
</dbReference>
<accession>A0A2T0RLV6</accession>
<dbReference type="OrthoDB" id="7811243at2"/>
<protein>
    <submittedName>
        <fullName evidence="5">LacI family transcriptional regulator</fullName>
    </submittedName>
</protein>
<keyword evidence="2" id="KW-0238">DNA-binding</keyword>
<dbReference type="InterPro" id="IPR010982">
    <property type="entry name" value="Lambda_DNA-bd_dom_sf"/>
</dbReference>
<dbReference type="PANTHER" id="PTHR30146:SF109">
    <property type="entry name" value="HTH-TYPE TRANSCRIPTIONAL REGULATOR GALS"/>
    <property type="match status" value="1"/>
</dbReference>
<dbReference type="Proteomes" id="UP000239480">
    <property type="component" value="Unassembled WGS sequence"/>
</dbReference>
<dbReference type="PROSITE" id="PS00356">
    <property type="entry name" value="HTH_LACI_1"/>
    <property type="match status" value="1"/>
</dbReference>
<dbReference type="GO" id="GO:0000976">
    <property type="term" value="F:transcription cis-regulatory region binding"/>
    <property type="evidence" value="ECO:0007669"/>
    <property type="project" value="TreeGrafter"/>
</dbReference>